<gene>
    <name evidence="1" type="ORF">DFQ01_14444</name>
</gene>
<keyword evidence="2" id="KW-1185">Reference proteome</keyword>
<reference evidence="1 2" key="1">
    <citation type="submission" date="2018-05" db="EMBL/GenBank/DDBJ databases">
        <title>Genomic Encyclopedia of Type Strains, Phase III (KMG-III): the genomes of soil and plant-associated and newly described type strains.</title>
        <authorList>
            <person name="Whitman W."/>
        </authorList>
    </citation>
    <scope>NUCLEOTIDE SEQUENCE [LARGE SCALE GENOMIC DNA]</scope>
    <source>
        <strain evidence="1 2">CECT 5696</strain>
    </source>
</reference>
<evidence type="ECO:0000313" key="1">
    <source>
        <dbReference type="EMBL" id="PWV90268.1"/>
    </source>
</evidence>
<dbReference type="RefSeq" id="WP_110047467.1">
    <property type="nucleotide sequence ID" value="NZ_CP054610.1"/>
</dbReference>
<sequence>MELTQKEKDALIDSRVRTYKLRIYDAELNLAALRATNSSKEQIAAQEKNIAGLHAAIAAVEAMRGGDGDVSDS</sequence>
<protein>
    <submittedName>
        <fullName evidence="1">Uncharacterized protein</fullName>
    </submittedName>
</protein>
<organism evidence="1 2">
    <name type="scientific">Paenibacillus cellulosilyticus</name>
    <dbReference type="NCBI Taxonomy" id="375489"/>
    <lineage>
        <taxon>Bacteria</taxon>
        <taxon>Bacillati</taxon>
        <taxon>Bacillota</taxon>
        <taxon>Bacilli</taxon>
        <taxon>Bacillales</taxon>
        <taxon>Paenibacillaceae</taxon>
        <taxon>Paenibacillus</taxon>
    </lineage>
</organism>
<name>A0A2V2YGP0_9BACL</name>
<accession>A0A2V2YGP0</accession>
<dbReference type="Proteomes" id="UP000246635">
    <property type="component" value="Unassembled WGS sequence"/>
</dbReference>
<evidence type="ECO:0000313" key="2">
    <source>
        <dbReference type="Proteomes" id="UP000246635"/>
    </source>
</evidence>
<dbReference type="AlphaFoldDB" id="A0A2V2YGP0"/>
<proteinExistence type="predicted"/>
<comment type="caution">
    <text evidence="1">The sequence shown here is derived from an EMBL/GenBank/DDBJ whole genome shotgun (WGS) entry which is preliminary data.</text>
</comment>
<dbReference type="EMBL" id="QGTQ01000044">
    <property type="protein sequence ID" value="PWV90268.1"/>
    <property type="molecule type" value="Genomic_DNA"/>
</dbReference>